<name>A0A7J0CDP2_9ACTN</name>
<comment type="caution">
    <text evidence="1">The sequence shown here is derived from an EMBL/GenBank/DDBJ whole genome shotgun (WGS) entry which is preliminary data.</text>
</comment>
<protein>
    <submittedName>
        <fullName evidence="1">Uncharacterized protein</fullName>
    </submittedName>
</protein>
<proteinExistence type="predicted"/>
<dbReference type="EMBL" id="BLWC01000001">
    <property type="protein sequence ID" value="GFN00633.1"/>
    <property type="molecule type" value="Genomic_DNA"/>
</dbReference>
<evidence type="ECO:0000313" key="2">
    <source>
        <dbReference type="Proteomes" id="UP000498980"/>
    </source>
</evidence>
<keyword evidence="2" id="KW-1185">Reference proteome</keyword>
<sequence length="93" mass="9617">MQGRVAEVVGVVEPCVADAEVRDAGGGERGQQFRSDAVHAAGLGRRDREAALPVGHLAQAPHQVVDPLRLGEAPLARLAADGCHHGPAPVQSM</sequence>
<gene>
    <name evidence="1" type="ORF">Sfulv_54430</name>
</gene>
<dbReference type="Proteomes" id="UP000498980">
    <property type="component" value="Unassembled WGS sequence"/>
</dbReference>
<evidence type="ECO:0000313" key="1">
    <source>
        <dbReference type="EMBL" id="GFN00633.1"/>
    </source>
</evidence>
<reference evidence="1 2" key="1">
    <citation type="submission" date="2020-05" db="EMBL/GenBank/DDBJ databases">
        <title>Whole genome shotgun sequence of Streptomyces fulvorobeus NBRC 15897.</title>
        <authorList>
            <person name="Komaki H."/>
            <person name="Tamura T."/>
        </authorList>
    </citation>
    <scope>NUCLEOTIDE SEQUENCE [LARGE SCALE GENOMIC DNA]</scope>
    <source>
        <strain evidence="1 2">NBRC 15897</strain>
    </source>
</reference>
<accession>A0A7J0CDP2</accession>
<organism evidence="1 2">
    <name type="scientific">Streptomyces fulvorobeus</name>
    <dbReference type="NCBI Taxonomy" id="284028"/>
    <lineage>
        <taxon>Bacteria</taxon>
        <taxon>Bacillati</taxon>
        <taxon>Actinomycetota</taxon>
        <taxon>Actinomycetes</taxon>
        <taxon>Kitasatosporales</taxon>
        <taxon>Streptomycetaceae</taxon>
        <taxon>Streptomyces</taxon>
    </lineage>
</organism>
<dbReference type="RefSeq" id="WP_173316875.1">
    <property type="nucleotide sequence ID" value="NZ_BLWC01000001.1"/>
</dbReference>
<dbReference type="AlphaFoldDB" id="A0A7J0CDP2"/>